<evidence type="ECO:0000256" key="2">
    <source>
        <dbReference type="ARBA" id="ARBA00022475"/>
    </source>
</evidence>
<evidence type="ECO:0000313" key="10">
    <source>
        <dbReference type="Proteomes" id="UP000235116"/>
    </source>
</evidence>
<evidence type="ECO:0000256" key="3">
    <source>
        <dbReference type="ARBA" id="ARBA00022692"/>
    </source>
</evidence>
<dbReference type="OrthoDB" id="4045at2"/>
<sequence length="184" mass="20358">MIDPWQDINAFAEQGGPVIWLLLILSCLLWTLIIERLWYFWFGVSGNADALRVQWQQRIDRQSWCAHRVRDAFIAEVSIRLHTFLPLIKALVLLCPLLGLLGTVTGMVTVFDVVAVEGSSDAQAMARGVFRATLPTMAGLVVSISGLYMSAQLQRWADNRVARFADSLPIGSDDQAVEASHGCA</sequence>
<feature type="domain" description="MotA/TolQ/ExbB proton channel" evidence="8">
    <location>
        <begin position="69"/>
        <end position="164"/>
    </location>
</feature>
<dbReference type="InterPro" id="IPR050790">
    <property type="entry name" value="ExbB/TolQ_transport"/>
</dbReference>
<proteinExistence type="inferred from homology"/>
<name>A0A2K9LSZ0_9GAMM</name>
<feature type="transmembrane region" description="Helical" evidence="7">
    <location>
        <begin position="128"/>
        <end position="150"/>
    </location>
</feature>
<keyword evidence="5 7" id="KW-0472">Membrane</keyword>
<protein>
    <recommendedName>
        <fullName evidence="8">MotA/TolQ/ExbB proton channel domain-containing protein</fullName>
    </recommendedName>
</protein>
<keyword evidence="10" id="KW-1185">Reference proteome</keyword>
<reference evidence="10" key="1">
    <citation type="submission" date="2017-08" db="EMBL/GenBank/DDBJ databases">
        <title>Direct submision.</title>
        <authorList>
            <person name="Kim S.-J."/>
            <person name="Rhee S.-K."/>
        </authorList>
    </citation>
    <scope>NUCLEOTIDE SEQUENCE [LARGE SCALE GENOMIC DNA]</scope>
    <source>
        <strain evidence="10">GI5</strain>
    </source>
</reference>
<evidence type="ECO:0000313" key="9">
    <source>
        <dbReference type="EMBL" id="AUM13954.1"/>
    </source>
</evidence>
<dbReference type="AlphaFoldDB" id="A0A2K9LSZ0"/>
<evidence type="ECO:0000256" key="6">
    <source>
        <dbReference type="RuleBase" id="RU004057"/>
    </source>
</evidence>
<dbReference type="Pfam" id="PF01618">
    <property type="entry name" value="MotA_ExbB"/>
    <property type="match status" value="1"/>
</dbReference>
<dbReference type="PANTHER" id="PTHR30625">
    <property type="entry name" value="PROTEIN TOLQ"/>
    <property type="match status" value="1"/>
</dbReference>
<comment type="similarity">
    <text evidence="6">Belongs to the exbB/tolQ family.</text>
</comment>
<feature type="transmembrane region" description="Helical" evidence="7">
    <location>
        <begin position="20"/>
        <end position="42"/>
    </location>
</feature>
<keyword evidence="4 7" id="KW-1133">Transmembrane helix</keyword>
<comment type="subcellular location">
    <subcellularLocation>
        <location evidence="1">Cell membrane</location>
        <topology evidence="1">Multi-pass membrane protein</topology>
    </subcellularLocation>
    <subcellularLocation>
        <location evidence="6">Membrane</location>
        <topology evidence="6">Multi-pass membrane protein</topology>
    </subcellularLocation>
</comment>
<evidence type="ECO:0000256" key="1">
    <source>
        <dbReference type="ARBA" id="ARBA00004651"/>
    </source>
</evidence>
<dbReference type="InterPro" id="IPR002898">
    <property type="entry name" value="MotA_ExbB_proton_chnl"/>
</dbReference>
<feature type="transmembrane region" description="Helical" evidence="7">
    <location>
        <begin position="90"/>
        <end position="116"/>
    </location>
</feature>
<dbReference type="Proteomes" id="UP000235116">
    <property type="component" value="Chromosome"/>
</dbReference>
<dbReference type="GO" id="GO:0017038">
    <property type="term" value="P:protein import"/>
    <property type="evidence" value="ECO:0007669"/>
    <property type="project" value="TreeGrafter"/>
</dbReference>
<evidence type="ECO:0000256" key="5">
    <source>
        <dbReference type="ARBA" id="ARBA00023136"/>
    </source>
</evidence>
<dbReference type="PANTHER" id="PTHR30625:SF18">
    <property type="entry name" value="TONB2 ENERGY TRANSDUCTION SYSTEM INNER MEMBRANE COMPONENT EXBB"/>
    <property type="match status" value="1"/>
</dbReference>
<accession>A0A2K9LSZ0</accession>
<keyword evidence="6" id="KW-0653">Protein transport</keyword>
<evidence type="ECO:0000256" key="7">
    <source>
        <dbReference type="SAM" id="Phobius"/>
    </source>
</evidence>
<gene>
    <name evidence="9" type="ORF">Kalk_16635</name>
</gene>
<keyword evidence="3 7" id="KW-0812">Transmembrane</keyword>
<evidence type="ECO:0000259" key="8">
    <source>
        <dbReference type="Pfam" id="PF01618"/>
    </source>
</evidence>
<evidence type="ECO:0000256" key="4">
    <source>
        <dbReference type="ARBA" id="ARBA00022989"/>
    </source>
</evidence>
<dbReference type="KEGG" id="kak:Kalk_16635"/>
<keyword evidence="6" id="KW-0813">Transport</keyword>
<organism evidence="9 10">
    <name type="scientific">Ketobacter alkanivorans</name>
    <dbReference type="NCBI Taxonomy" id="1917421"/>
    <lineage>
        <taxon>Bacteria</taxon>
        <taxon>Pseudomonadati</taxon>
        <taxon>Pseudomonadota</taxon>
        <taxon>Gammaproteobacteria</taxon>
        <taxon>Pseudomonadales</taxon>
        <taxon>Ketobacteraceae</taxon>
        <taxon>Ketobacter</taxon>
    </lineage>
</organism>
<dbReference type="GO" id="GO:0005886">
    <property type="term" value="C:plasma membrane"/>
    <property type="evidence" value="ECO:0007669"/>
    <property type="project" value="UniProtKB-SubCell"/>
</dbReference>
<dbReference type="EMBL" id="CP022684">
    <property type="protein sequence ID" value="AUM13954.1"/>
    <property type="molecule type" value="Genomic_DNA"/>
</dbReference>
<keyword evidence="2" id="KW-1003">Cell membrane</keyword>